<dbReference type="EMBL" id="JASBWV010000004">
    <property type="protein sequence ID" value="KAJ9126539.1"/>
    <property type="molecule type" value="Genomic_DNA"/>
</dbReference>
<gene>
    <name evidence="1" type="ORF">QFC24_001567</name>
</gene>
<dbReference type="Proteomes" id="UP001234202">
    <property type="component" value="Unassembled WGS sequence"/>
</dbReference>
<protein>
    <submittedName>
        <fullName evidence="1">Uncharacterized protein</fullName>
    </submittedName>
</protein>
<accession>A0ACC2XT43</accession>
<comment type="caution">
    <text evidence="1">The sequence shown here is derived from an EMBL/GenBank/DDBJ whole genome shotgun (WGS) entry which is preliminary data.</text>
</comment>
<evidence type="ECO:0000313" key="1">
    <source>
        <dbReference type="EMBL" id="KAJ9126539.1"/>
    </source>
</evidence>
<evidence type="ECO:0000313" key="2">
    <source>
        <dbReference type="Proteomes" id="UP001234202"/>
    </source>
</evidence>
<name>A0ACC2XT43_9TREE</name>
<reference evidence="1" key="1">
    <citation type="submission" date="2023-04" db="EMBL/GenBank/DDBJ databases">
        <title>Draft Genome sequencing of Naganishia species isolated from polar environments using Oxford Nanopore Technology.</title>
        <authorList>
            <person name="Leo P."/>
            <person name="Venkateswaran K."/>
        </authorList>
    </citation>
    <scope>NUCLEOTIDE SEQUENCE</scope>
    <source>
        <strain evidence="1">DBVPG 5303</strain>
    </source>
</reference>
<proteinExistence type="predicted"/>
<organism evidence="1 2">
    <name type="scientific">Naganishia onofrii</name>
    <dbReference type="NCBI Taxonomy" id="1851511"/>
    <lineage>
        <taxon>Eukaryota</taxon>
        <taxon>Fungi</taxon>
        <taxon>Dikarya</taxon>
        <taxon>Basidiomycota</taxon>
        <taxon>Agaricomycotina</taxon>
        <taxon>Tremellomycetes</taxon>
        <taxon>Filobasidiales</taxon>
        <taxon>Filobasidiaceae</taxon>
        <taxon>Naganishia</taxon>
    </lineage>
</organism>
<sequence length="785" mass="84460">MVSSPLALPEQTVHPRPEMNHRYPQPQGGAALPLTFHPSTTTPVLVIGHGKLAASRAFTFLDSSAHVVVCSDNLSLACGEVQFRVKNEQVEWKKSPVGVSEEDQVVEWTEFLDAIEGLSLVSVTDTVLTTSTTLGDVRSFASAKAIYQACRRLHIPINVSDCPSLCTYTFPAVHRFPGNPERTGKYYSNLQVAVSTNGRGCRLAGRIKRDIASRLPKGIGAAVDNVGTLRDRIHEEGRARGVQVGADRSSTSSVKSRSCSRRRGGEPSRKRFVLGEGEGEGDRAAQGGAVDDDDVMLYTAGPLNSPQIQLASPALSRANSGFFANKSLPSISSVESVASSISAARHEEAITIPTVLTPEEEQLRRMRWVSQISEYWSIEYLSRMSMEEMDKATTMWTNERDDAVSLITAAQGVAKHGGETEPDANGALGSALSGGAKDTTPHASGNNPHGGSEPTPYLPTTPRHEIALGVPPAPPVVRKGRILLLGSGPGHPSLLTVAAHRALMTSTLILSDKLVPSEILALIPSTTTLHIAKKFPGNAEGAQNEMMALALEGALRGEIVVRLKQGDPFVYGRGGEEILFFREHGFEPVVVPGVSSALAGPLMMNIPVTQRGVAESMVLCTGVGRKGKAVQLPGYVRSRTLVVLMGVARIKQVLQVLLRPADQPVDDPETQGWRDGAAFPPYLPIAIIERASSHDQRMVASTLDGIEQALEDCGEQRPPGMMIIGWSVLCLEGQGEVTVLDEEEGSEGTEDRDRNRVLKWLGNQSHVLKDGLSEEWERLLPSNSE</sequence>
<keyword evidence="2" id="KW-1185">Reference proteome</keyword>